<evidence type="ECO:0000256" key="3">
    <source>
        <dbReference type="ARBA" id="ARBA00022801"/>
    </source>
</evidence>
<keyword evidence="7" id="KW-0732">Signal</keyword>
<name>A0ABQ3P367_9ACTN</name>
<evidence type="ECO:0000313" key="9">
    <source>
        <dbReference type="EMBL" id="GHI19466.1"/>
    </source>
</evidence>
<reference evidence="9" key="1">
    <citation type="submission" date="2024-05" db="EMBL/GenBank/DDBJ databases">
        <title>Whole genome shotgun sequence of Streptomyces hydrogenans NBRC 13475.</title>
        <authorList>
            <person name="Komaki H."/>
            <person name="Tamura T."/>
        </authorList>
    </citation>
    <scope>NUCLEOTIDE SEQUENCE</scope>
    <source>
        <strain evidence="9">NBRC 13475</strain>
    </source>
</reference>
<organism evidence="9 10">
    <name type="scientific">Streptomyces hydrogenans</name>
    <dbReference type="NCBI Taxonomy" id="1873719"/>
    <lineage>
        <taxon>Bacteria</taxon>
        <taxon>Bacillati</taxon>
        <taxon>Actinomycetota</taxon>
        <taxon>Actinomycetes</taxon>
        <taxon>Kitasatosporales</taxon>
        <taxon>Streptomycetaceae</taxon>
        <taxon>Streptomyces</taxon>
    </lineage>
</organism>
<evidence type="ECO:0000256" key="1">
    <source>
        <dbReference type="ARBA" id="ARBA00007074"/>
    </source>
</evidence>
<comment type="similarity">
    <text evidence="1">Belongs to the peptidase C40 family.</text>
</comment>
<dbReference type="PROSITE" id="PS51935">
    <property type="entry name" value="NLPC_P60"/>
    <property type="match status" value="1"/>
</dbReference>
<evidence type="ECO:0000259" key="8">
    <source>
        <dbReference type="PROSITE" id="PS51935"/>
    </source>
</evidence>
<dbReference type="PANTHER" id="PTHR47359:SF3">
    <property type="entry name" value="NLP_P60 DOMAIN-CONTAINING PROTEIN-RELATED"/>
    <property type="match status" value="1"/>
</dbReference>
<evidence type="ECO:0000256" key="2">
    <source>
        <dbReference type="ARBA" id="ARBA00022670"/>
    </source>
</evidence>
<dbReference type="Pfam" id="PF00877">
    <property type="entry name" value="NLPC_P60"/>
    <property type="match status" value="1"/>
</dbReference>
<dbReference type="RefSeq" id="WP_190222995.1">
    <property type="nucleotide sequence ID" value="NZ_BNBS01000024.1"/>
</dbReference>
<dbReference type="PANTHER" id="PTHR47359">
    <property type="entry name" value="PEPTIDOGLYCAN DL-ENDOPEPTIDASE CWLO"/>
    <property type="match status" value="1"/>
</dbReference>
<proteinExistence type="inferred from homology"/>
<dbReference type="Gene3D" id="3.90.1720.10">
    <property type="entry name" value="endopeptidase domain like (from Nostoc punctiforme)"/>
    <property type="match status" value="1"/>
</dbReference>
<evidence type="ECO:0000256" key="6">
    <source>
        <dbReference type="SAM" id="MobiDB-lite"/>
    </source>
</evidence>
<dbReference type="Proteomes" id="UP001052739">
    <property type="component" value="Unassembled WGS sequence"/>
</dbReference>
<evidence type="ECO:0000256" key="4">
    <source>
        <dbReference type="ARBA" id="ARBA00022807"/>
    </source>
</evidence>
<evidence type="ECO:0000256" key="7">
    <source>
        <dbReference type="SAM" id="SignalP"/>
    </source>
</evidence>
<gene>
    <name evidence="9" type="ORF">Shyd_08370</name>
</gene>
<keyword evidence="5" id="KW-0175">Coiled coil</keyword>
<dbReference type="InterPro" id="IPR051794">
    <property type="entry name" value="PG_Endopeptidase_C40"/>
</dbReference>
<keyword evidence="10" id="KW-1185">Reference proteome</keyword>
<feature type="compositionally biased region" description="Low complexity" evidence="6">
    <location>
        <begin position="80"/>
        <end position="93"/>
    </location>
</feature>
<dbReference type="InterPro" id="IPR038765">
    <property type="entry name" value="Papain-like_cys_pep_sf"/>
</dbReference>
<protein>
    <recommendedName>
        <fullName evidence="8">NlpC/P60 domain-containing protein</fullName>
    </recommendedName>
</protein>
<keyword evidence="4" id="KW-0788">Thiol protease</keyword>
<evidence type="ECO:0000256" key="5">
    <source>
        <dbReference type="SAM" id="Coils"/>
    </source>
</evidence>
<feature type="region of interest" description="Disordered" evidence="6">
    <location>
        <begin position="23"/>
        <end position="134"/>
    </location>
</feature>
<evidence type="ECO:0000313" key="10">
    <source>
        <dbReference type="Proteomes" id="UP001052739"/>
    </source>
</evidence>
<dbReference type="InterPro" id="IPR000064">
    <property type="entry name" value="NLP_P60_dom"/>
</dbReference>
<keyword evidence="2" id="KW-0645">Protease</keyword>
<feature type="coiled-coil region" evidence="5">
    <location>
        <begin position="141"/>
        <end position="175"/>
    </location>
</feature>
<feature type="domain" description="NlpC/P60" evidence="8">
    <location>
        <begin position="332"/>
        <end position="453"/>
    </location>
</feature>
<feature type="region of interest" description="Disordered" evidence="6">
    <location>
        <begin position="443"/>
        <end position="486"/>
    </location>
</feature>
<dbReference type="EMBL" id="BNDW01000004">
    <property type="protein sequence ID" value="GHI19466.1"/>
    <property type="molecule type" value="Genomic_DNA"/>
</dbReference>
<dbReference type="SUPFAM" id="SSF54001">
    <property type="entry name" value="Cysteine proteinases"/>
    <property type="match status" value="1"/>
</dbReference>
<accession>A0ABQ3P367</accession>
<feature type="chain" id="PRO_5045868190" description="NlpC/P60 domain-containing protein" evidence="7">
    <location>
        <begin position="27"/>
        <end position="486"/>
    </location>
</feature>
<comment type="caution">
    <text evidence="9">The sequence shown here is derived from an EMBL/GenBank/DDBJ whole genome shotgun (WGS) entry which is preliminary data.</text>
</comment>
<feature type="signal peptide" evidence="7">
    <location>
        <begin position="1"/>
        <end position="26"/>
    </location>
</feature>
<keyword evidence="3" id="KW-0378">Hydrolase</keyword>
<sequence length="486" mass="50900">MSRRLLRAVCTGALAALTVLTGTAAAPPPDPAADPPAGSAPVAWPDPAREPVGPVDPDTVRNPAGAADPDAVPEQDTLPDPDAVPDPAGAADPDPLPNPDTLPDPDSGAVPDPAPDRAPDPGTPAADDDAAALAPAGGDSVAALLARLRTLYRQAEEATERFNAAEEALRLQTADTRRVAADLEGARTALARGRAEAGRLAREQYQGRTSYASPLRLLFAPDPQSALDARHLLDRTARDRASAVPRLRAAERRAAALAGASRTALDRQKTLAERQRTRRDEVRKKLAEVEALLASLSPAQLARLTERERTETAGAQRELLDSGVLGPARTPSRAGAEALRFAVGQLGKPYEWGAEGPETYDCSGLTQRAWATAGREIPRTSQEQWAELPRVPLDELRPGDLVVYFPGATHVALYLGEGLVVQAPRPGGRVKVSPLAANPLLGAVRPDPGGAALESYTPPVVPESAREGSDEGYDGAGQAPEATEAR</sequence>